<dbReference type="EMBL" id="JACHIP010000007">
    <property type="protein sequence ID" value="MBB5059766.1"/>
    <property type="molecule type" value="Genomic_DNA"/>
</dbReference>
<dbReference type="SMART" id="SM00448">
    <property type="entry name" value="REC"/>
    <property type="match status" value="1"/>
</dbReference>
<dbReference type="PANTHER" id="PTHR44591">
    <property type="entry name" value="STRESS RESPONSE REGULATOR PROTEIN 1"/>
    <property type="match status" value="1"/>
</dbReference>
<dbReference type="InterPro" id="IPR011006">
    <property type="entry name" value="CheY-like_superfamily"/>
</dbReference>
<dbReference type="Gene3D" id="3.40.50.2300">
    <property type="match status" value="1"/>
</dbReference>
<dbReference type="PROSITE" id="PS50110">
    <property type="entry name" value="RESPONSE_REGULATORY"/>
    <property type="match status" value="1"/>
</dbReference>
<comment type="caution">
    <text evidence="4">The sequence shown here is derived from an EMBL/GenBank/DDBJ whole genome shotgun (WGS) entry which is preliminary data.</text>
</comment>
<feature type="domain" description="Response regulatory" evidence="3">
    <location>
        <begin position="4"/>
        <end position="123"/>
    </location>
</feature>
<evidence type="ECO:0000256" key="1">
    <source>
        <dbReference type="ARBA" id="ARBA00022553"/>
    </source>
</evidence>
<accession>A0A7W7ZH96</accession>
<evidence type="ECO:0000313" key="4">
    <source>
        <dbReference type="EMBL" id="MBB5059766.1"/>
    </source>
</evidence>
<dbReference type="Proteomes" id="UP000540989">
    <property type="component" value="Unassembled WGS sequence"/>
</dbReference>
<dbReference type="AlphaFoldDB" id="A0A7W7ZH96"/>
<keyword evidence="1 2" id="KW-0597">Phosphoprotein</keyword>
<dbReference type="GO" id="GO:0000160">
    <property type="term" value="P:phosphorelay signal transduction system"/>
    <property type="evidence" value="ECO:0007669"/>
    <property type="project" value="InterPro"/>
</dbReference>
<gene>
    <name evidence="4" type="ORF">HDF16_004495</name>
</gene>
<proteinExistence type="predicted"/>
<protein>
    <submittedName>
        <fullName evidence="4">Two-component system chemotaxis response regulator CheY</fullName>
    </submittedName>
</protein>
<dbReference type="InterPro" id="IPR050595">
    <property type="entry name" value="Bact_response_regulator"/>
</dbReference>
<keyword evidence="5" id="KW-1185">Reference proteome</keyword>
<evidence type="ECO:0000256" key="2">
    <source>
        <dbReference type="PROSITE-ProRule" id="PRU00169"/>
    </source>
</evidence>
<dbReference type="Pfam" id="PF00072">
    <property type="entry name" value="Response_reg"/>
    <property type="match status" value="1"/>
</dbReference>
<sequence>MRDTVLIVDDSAMMRKIVLRALSVAGLEFNSVLEAADGNEGLEVLKANKVQLIMCDINMPGMNGLEMLREMRSKGIGAGIPVVMVTTESSAERVREAVAAGASGYIRKPFSPEQVKLKVIPLLAA</sequence>
<organism evidence="4 5">
    <name type="scientific">Granulicella aggregans</name>
    <dbReference type="NCBI Taxonomy" id="474949"/>
    <lineage>
        <taxon>Bacteria</taxon>
        <taxon>Pseudomonadati</taxon>
        <taxon>Acidobacteriota</taxon>
        <taxon>Terriglobia</taxon>
        <taxon>Terriglobales</taxon>
        <taxon>Acidobacteriaceae</taxon>
        <taxon>Granulicella</taxon>
    </lineage>
</organism>
<dbReference type="InterPro" id="IPR001789">
    <property type="entry name" value="Sig_transdc_resp-reg_receiver"/>
</dbReference>
<dbReference type="PANTHER" id="PTHR44591:SF25">
    <property type="entry name" value="CHEMOTAXIS TWO-COMPONENT RESPONSE REGULATOR"/>
    <property type="match status" value="1"/>
</dbReference>
<name>A0A7W7ZH96_9BACT</name>
<evidence type="ECO:0000259" key="3">
    <source>
        <dbReference type="PROSITE" id="PS50110"/>
    </source>
</evidence>
<evidence type="ECO:0000313" key="5">
    <source>
        <dbReference type="Proteomes" id="UP000540989"/>
    </source>
</evidence>
<dbReference type="SUPFAM" id="SSF52172">
    <property type="entry name" value="CheY-like"/>
    <property type="match status" value="1"/>
</dbReference>
<feature type="modified residue" description="4-aspartylphosphate" evidence="2">
    <location>
        <position position="56"/>
    </location>
</feature>
<dbReference type="RefSeq" id="WP_184221590.1">
    <property type="nucleotide sequence ID" value="NZ_JACHIP010000007.1"/>
</dbReference>
<reference evidence="4 5" key="1">
    <citation type="submission" date="2020-08" db="EMBL/GenBank/DDBJ databases">
        <title>Genomic Encyclopedia of Type Strains, Phase IV (KMG-V): Genome sequencing to study the core and pangenomes of soil and plant-associated prokaryotes.</title>
        <authorList>
            <person name="Whitman W."/>
        </authorList>
    </citation>
    <scope>NUCLEOTIDE SEQUENCE [LARGE SCALE GENOMIC DNA]</scope>
    <source>
        <strain evidence="4 5">M8UP14</strain>
    </source>
</reference>